<gene>
    <name evidence="2" type="ORF">COCCADRAFT_39708</name>
</gene>
<dbReference type="RefSeq" id="XP_007715706.1">
    <property type="nucleotide sequence ID" value="XM_007717516.1"/>
</dbReference>
<dbReference type="HOGENOM" id="CLU_066042_6_1_1"/>
<dbReference type="eggNOG" id="ENOG502SNX4">
    <property type="taxonomic scope" value="Eukaryota"/>
</dbReference>
<dbReference type="EMBL" id="KI964720">
    <property type="protein sequence ID" value="EUC29975.1"/>
    <property type="molecule type" value="Genomic_DNA"/>
</dbReference>
<keyword evidence="1" id="KW-1133">Transmembrane helix</keyword>
<evidence type="ECO:0000313" key="2">
    <source>
        <dbReference type="EMBL" id="EUC29975.1"/>
    </source>
</evidence>
<dbReference type="InterPro" id="IPR053008">
    <property type="entry name" value="Phomopsin_biosynth_assoc"/>
</dbReference>
<sequence length="207" mass="22673">MRECASRDTFLLFSSKSIIFPCNIKHSMLTQRPRSRIIDKIIYAFSATALGLVAFSITLVLLLSISLLLILILPRILSNLRLSCDASSAPSSAEHSEALQAPSGYKAGTTQLCGRSLAEAAAAGCVFNMMTVSWLPLECYDGELTTKSMEEGPGNFYLSNSTRPEPLLRKDSLVTYHHTEHCLDTLANTSVPLNEVITRVEILYPAC</sequence>
<feature type="transmembrane region" description="Helical" evidence="1">
    <location>
        <begin position="41"/>
        <end position="73"/>
    </location>
</feature>
<organism evidence="2 3">
    <name type="scientific">Cochliobolus carbonum (strain 26-R-13)</name>
    <name type="common">Maize leaf spot fungus</name>
    <name type="synonym">Bipolaris zeicola</name>
    <dbReference type="NCBI Taxonomy" id="930089"/>
    <lineage>
        <taxon>Eukaryota</taxon>
        <taxon>Fungi</taxon>
        <taxon>Dikarya</taxon>
        <taxon>Ascomycota</taxon>
        <taxon>Pezizomycotina</taxon>
        <taxon>Dothideomycetes</taxon>
        <taxon>Pleosporomycetidae</taxon>
        <taxon>Pleosporales</taxon>
        <taxon>Pleosporineae</taxon>
        <taxon>Pleosporaceae</taxon>
        <taxon>Bipolaris</taxon>
    </lineage>
</organism>
<reference evidence="2 3" key="1">
    <citation type="journal article" date="2013" name="PLoS Genet.">
        <title>Comparative genome structure, secondary metabolite, and effector coding capacity across Cochliobolus pathogens.</title>
        <authorList>
            <person name="Condon B.J."/>
            <person name="Leng Y."/>
            <person name="Wu D."/>
            <person name="Bushley K.E."/>
            <person name="Ohm R.A."/>
            <person name="Otillar R."/>
            <person name="Martin J."/>
            <person name="Schackwitz W."/>
            <person name="Grimwood J."/>
            <person name="MohdZainudin N."/>
            <person name="Xue C."/>
            <person name="Wang R."/>
            <person name="Manning V.A."/>
            <person name="Dhillon B."/>
            <person name="Tu Z.J."/>
            <person name="Steffenson B.J."/>
            <person name="Salamov A."/>
            <person name="Sun H."/>
            <person name="Lowry S."/>
            <person name="LaButti K."/>
            <person name="Han J."/>
            <person name="Copeland A."/>
            <person name="Lindquist E."/>
            <person name="Barry K."/>
            <person name="Schmutz J."/>
            <person name="Baker S.E."/>
            <person name="Ciuffetti L.M."/>
            <person name="Grigoriev I.V."/>
            <person name="Zhong S."/>
            <person name="Turgeon B.G."/>
        </authorList>
    </citation>
    <scope>NUCLEOTIDE SEQUENCE [LARGE SCALE GENOMIC DNA]</scope>
    <source>
        <strain evidence="2 3">26-R-13</strain>
    </source>
</reference>
<keyword evidence="3" id="KW-1185">Reference proteome</keyword>
<dbReference type="PANTHER" id="PTHR35896">
    <property type="entry name" value="IG-LIKE DOMAIN-CONTAINING PROTEIN"/>
    <property type="match status" value="1"/>
</dbReference>
<keyword evidence="1" id="KW-0812">Transmembrane</keyword>
<proteinExistence type="predicted"/>
<dbReference type="PANTHER" id="PTHR35896:SF3">
    <property type="entry name" value="MAJOR FACILITATOR SUPERFAMILY TRANSPORTER"/>
    <property type="match status" value="1"/>
</dbReference>
<name>W6XXH7_COCC2</name>
<evidence type="ECO:0000313" key="3">
    <source>
        <dbReference type="Proteomes" id="UP000053841"/>
    </source>
</evidence>
<accession>W6XXH7</accession>
<keyword evidence="1" id="KW-0472">Membrane</keyword>
<dbReference type="GeneID" id="19149070"/>
<evidence type="ECO:0000256" key="1">
    <source>
        <dbReference type="SAM" id="Phobius"/>
    </source>
</evidence>
<dbReference type="KEGG" id="bze:COCCADRAFT_39708"/>
<dbReference type="OrthoDB" id="3501153at2759"/>
<dbReference type="AlphaFoldDB" id="W6XXH7"/>
<protein>
    <submittedName>
        <fullName evidence="2">Uncharacterized protein</fullName>
    </submittedName>
</protein>
<dbReference type="Proteomes" id="UP000053841">
    <property type="component" value="Unassembled WGS sequence"/>
</dbReference>